<gene>
    <name evidence="6" type="primary">com1</name>
    <name evidence="6" type="ORF">GCM10011515_25160</name>
</gene>
<dbReference type="InterPro" id="IPR001853">
    <property type="entry name" value="DSBA-like_thioredoxin_dom"/>
</dbReference>
<evidence type="ECO:0000313" key="7">
    <source>
        <dbReference type="Proteomes" id="UP000619041"/>
    </source>
</evidence>
<dbReference type="InterPro" id="IPR017937">
    <property type="entry name" value="Thioredoxin_CS"/>
</dbReference>
<dbReference type="InterPro" id="IPR036249">
    <property type="entry name" value="Thioredoxin-like_sf"/>
</dbReference>
<keyword evidence="3" id="KW-1015">Disulfide bond</keyword>
<keyword evidence="7" id="KW-1185">Reference proteome</keyword>
<organism evidence="6 7">
    <name type="scientific">Tsuneonella deserti</name>
    <dbReference type="NCBI Taxonomy" id="2035528"/>
    <lineage>
        <taxon>Bacteria</taxon>
        <taxon>Pseudomonadati</taxon>
        <taxon>Pseudomonadota</taxon>
        <taxon>Alphaproteobacteria</taxon>
        <taxon>Sphingomonadales</taxon>
        <taxon>Erythrobacteraceae</taxon>
        <taxon>Tsuneonella</taxon>
    </lineage>
</organism>
<proteinExistence type="predicted"/>
<evidence type="ECO:0000256" key="4">
    <source>
        <dbReference type="ARBA" id="ARBA00023284"/>
    </source>
</evidence>
<dbReference type="Gene3D" id="3.40.30.10">
    <property type="entry name" value="Glutaredoxin"/>
    <property type="match status" value="1"/>
</dbReference>
<dbReference type="SUPFAM" id="SSF52833">
    <property type="entry name" value="Thioredoxin-like"/>
    <property type="match status" value="1"/>
</dbReference>
<dbReference type="Pfam" id="PF01323">
    <property type="entry name" value="DSBA"/>
    <property type="match status" value="1"/>
</dbReference>
<reference evidence="7" key="1">
    <citation type="journal article" date="2019" name="Int. J. Syst. Evol. Microbiol.">
        <title>The Global Catalogue of Microorganisms (GCM) 10K type strain sequencing project: providing services to taxonomists for standard genome sequencing and annotation.</title>
        <authorList>
            <consortium name="The Broad Institute Genomics Platform"/>
            <consortium name="The Broad Institute Genome Sequencing Center for Infectious Disease"/>
            <person name="Wu L."/>
            <person name="Ma J."/>
        </authorList>
    </citation>
    <scope>NUCLEOTIDE SEQUENCE [LARGE SCALE GENOMIC DNA]</scope>
    <source>
        <strain evidence="7">CGMCC 1.15959</strain>
    </source>
</reference>
<protein>
    <submittedName>
        <fullName evidence="6">Membrane protein</fullName>
    </submittedName>
</protein>
<evidence type="ECO:0000256" key="3">
    <source>
        <dbReference type="ARBA" id="ARBA00023157"/>
    </source>
</evidence>
<dbReference type="PROSITE" id="PS00194">
    <property type="entry name" value="THIOREDOXIN_1"/>
    <property type="match status" value="1"/>
</dbReference>
<evidence type="ECO:0000256" key="1">
    <source>
        <dbReference type="ARBA" id="ARBA00022729"/>
    </source>
</evidence>
<dbReference type="PANTHER" id="PTHR13887:SF14">
    <property type="entry name" value="DISULFIDE BOND FORMATION PROTEIN D"/>
    <property type="match status" value="1"/>
</dbReference>
<dbReference type="PROSITE" id="PS51352">
    <property type="entry name" value="THIOREDOXIN_2"/>
    <property type="match status" value="1"/>
</dbReference>
<keyword evidence="4" id="KW-0676">Redox-active center</keyword>
<feature type="domain" description="Thioredoxin" evidence="5">
    <location>
        <begin position="48"/>
        <end position="229"/>
    </location>
</feature>
<dbReference type="EMBL" id="BMKL01000001">
    <property type="protein sequence ID" value="GGE04516.1"/>
    <property type="molecule type" value="Genomic_DNA"/>
</dbReference>
<dbReference type="RefSeq" id="WP_188645444.1">
    <property type="nucleotide sequence ID" value="NZ_BMKL01000001.1"/>
</dbReference>
<dbReference type="PANTHER" id="PTHR13887">
    <property type="entry name" value="GLUTATHIONE S-TRANSFERASE KAPPA"/>
    <property type="match status" value="1"/>
</dbReference>
<keyword evidence="1" id="KW-0732">Signal</keyword>
<comment type="caution">
    <text evidence="6">The sequence shown here is derived from an EMBL/GenBank/DDBJ whole genome shotgun (WGS) entry which is preliminary data.</text>
</comment>
<keyword evidence="2" id="KW-0560">Oxidoreductase</keyword>
<dbReference type="CDD" id="cd03023">
    <property type="entry name" value="DsbA_Com1_like"/>
    <property type="match status" value="1"/>
</dbReference>
<dbReference type="Proteomes" id="UP000619041">
    <property type="component" value="Unassembled WGS sequence"/>
</dbReference>
<accession>A0ABQ1SA64</accession>
<dbReference type="InterPro" id="IPR013766">
    <property type="entry name" value="Thioredoxin_domain"/>
</dbReference>
<name>A0ABQ1SA64_9SPHN</name>
<evidence type="ECO:0000256" key="2">
    <source>
        <dbReference type="ARBA" id="ARBA00023002"/>
    </source>
</evidence>
<evidence type="ECO:0000313" key="6">
    <source>
        <dbReference type="EMBL" id="GGE04516.1"/>
    </source>
</evidence>
<sequence length="234" mass="24802">MLRLIPFALAALVCGFLGAWLFALSGLGGSSTERYLLDHPEILPRMAERLQNRDTAKRLAGIEGDLARPFPGAVLGNPRGSKTLVEFTDYGCTYCRQSIADVQALVAADPDLRVVVREWPIFEGSDAAARMALAAAKQGKYAAFHDLMFAHGPPSEQSIELAARGAGLDLAAARAFATSPEADLELRTNHELARKLGFEGTPSWVVGNQAFSGAVGRERLADAIAAIAPDAGGV</sequence>
<evidence type="ECO:0000259" key="5">
    <source>
        <dbReference type="PROSITE" id="PS51352"/>
    </source>
</evidence>